<dbReference type="EMBL" id="CZBI01000003">
    <property type="protein sequence ID" value="CUP97724.1"/>
    <property type="molecule type" value="Genomic_DNA"/>
</dbReference>
<dbReference type="InterPro" id="IPR032379">
    <property type="entry name" value="DUF4874"/>
</dbReference>
<dbReference type="Pfam" id="PF16173">
    <property type="entry name" value="DUF4874"/>
    <property type="match status" value="1"/>
</dbReference>
<protein>
    <recommendedName>
        <fullName evidence="5">DUF4832 domain-containing protein</fullName>
    </recommendedName>
</protein>
<dbReference type="Proteomes" id="UP000095541">
    <property type="component" value="Unassembled WGS sequence"/>
</dbReference>
<dbReference type="Pfam" id="PF16116">
    <property type="entry name" value="DUF4832"/>
    <property type="match status" value="1"/>
</dbReference>
<evidence type="ECO:0000313" key="4">
    <source>
        <dbReference type="Proteomes" id="UP000095541"/>
    </source>
</evidence>
<evidence type="ECO:0000313" key="3">
    <source>
        <dbReference type="EMBL" id="CUP97724.1"/>
    </source>
</evidence>
<feature type="domain" description="DUF4874" evidence="2">
    <location>
        <begin position="47"/>
        <end position="214"/>
    </location>
</feature>
<dbReference type="PROSITE" id="PS51257">
    <property type="entry name" value="PROKAR_LIPOPROTEIN"/>
    <property type="match status" value="1"/>
</dbReference>
<accession>A0A174SIZ4</accession>
<reference evidence="3 4" key="1">
    <citation type="submission" date="2015-09" db="EMBL/GenBank/DDBJ databases">
        <authorList>
            <consortium name="Pathogen Informatics"/>
        </authorList>
    </citation>
    <scope>NUCLEOTIDE SEQUENCE [LARGE SCALE GENOMIC DNA]</scope>
    <source>
        <strain evidence="3 4">2789STDY5834945</strain>
    </source>
</reference>
<dbReference type="AlphaFoldDB" id="A0A174SIZ4"/>
<evidence type="ECO:0008006" key="5">
    <source>
        <dbReference type="Google" id="ProtNLM"/>
    </source>
</evidence>
<evidence type="ECO:0000259" key="1">
    <source>
        <dbReference type="Pfam" id="PF16116"/>
    </source>
</evidence>
<sequence length="522" mass="59581">MRRNWIGSSMIVALFALLAGGCGHSQRTMEFRGICVDDPQGENGLYNPGRGFRLETAVDVLHEKDTPTKELNELSAKYIADSVSLSQSYFYLTYLIGKELSEENFRTMQAYFDELQKQGKKAVLRFAYERDFMGRSPVGPTGEQILAHLDQLKPFLEKNKDLILVVQAGMIGAWGEWHSSVQGLENSKETKAAVLEKLLSVVPAERNVQVRLPEFKNLLKDKPELYKRLSFHDDFIVIRPDRWDADMHEGTPKFDQIVAESPYLVVDGELPWGFWSVGADPDSPSAGWIIDGLQVARRLFLQHYTSLSIIHNYKEQHPNKRFDENNPPEYSMVVWKKTMITEDSLLQHHMPVSDSYFRKKDGTKVKRNVFDYIRDHLGYRIELQSLQLPSKFVSGKENVLKLSLKNRGFATVFGEHPVYFVLIDDAGEVTEFLADANPKNWQPFEPKDSTYTSLTHTVDVSLELPASLTAGTYKLGLWIPDGSERLRYNPRYAIHCANGDTDWWISKDGKYGVNVLTTVEVE</sequence>
<name>A0A174SIZ4_BACT4</name>
<organism evidence="3 4">
    <name type="scientific">Bacteroides thetaiotaomicron</name>
    <dbReference type="NCBI Taxonomy" id="818"/>
    <lineage>
        <taxon>Bacteria</taxon>
        <taxon>Pseudomonadati</taxon>
        <taxon>Bacteroidota</taxon>
        <taxon>Bacteroidia</taxon>
        <taxon>Bacteroidales</taxon>
        <taxon>Bacteroidaceae</taxon>
        <taxon>Bacteroides</taxon>
    </lineage>
</organism>
<dbReference type="RefSeq" id="WP_055218893.1">
    <property type="nucleotide sequence ID" value="NZ_CZBI01000003.1"/>
</dbReference>
<dbReference type="InterPro" id="IPR032267">
    <property type="entry name" value="DUF4832"/>
</dbReference>
<feature type="domain" description="DUF4832" evidence="1">
    <location>
        <begin position="228"/>
        <end position="498"/>
    </location>
</feature>
<proteinExistence type="predicted"/>
<evidence type="ECO:0000259" key="2">
    <source>
        <dbReference type="Pfam" id="PF16173"/>
    </source>
</evidence>
<gene>
    <name evidence="3" type="ORF">ERS852557_02319</name>
</gene>